<dbReference type="PANTHER" id="PTHR30221:SF1">
    <property type="entry name" value="SMALL-CONDUCTANCE MECHANOSENSITIVE CHANNEL"/>
    <property type="match status" value="1"/>
</dbReference>
<keyword evidence="4" id="KW-1185">Reference proteome</keyword>
<dbReference type="InterPro" id="IPR008910">
    <property type="entry name" value="MSC_TM_helix"/>
</dbReference>
<feature type="transmembrane region" description="Helical" evidence="2">
    <location>
        <begin position="151"/>
        <end position="173"/>
    </location>
</feature>
<dbReference type="InterPro" id="IPR045275">
    <property type="entry name" value="MscS_archaea/bacteria_type"/>
</dbReference>
<protein>
    <submittedName>
        <fullName evidence="3">Putative transporter (Transmembrane protein)</fullName>
    </submittedName>
</protein>
<keyword evidence="2" id="KW-1133">Transmembrane helix</keyword>
<feature type="transmembrane region" description="Helical" evidence="2">
    <location>
        <begin position="82"/>
        <end position="103"/>
    </location>
</feature>
<evidence type="ECO:0000256" key="1">
    <source>
        <dbReference type="SAM" id="MobiDB-lite"/>
    </source>
</evidence>
<dbReference type="RefSeq" id="WP_132122777.1">
    <property type="nucleotide sequence ID" value="NZ_SLWS01000008.1"/>
</dbReference>
<evidence type="ECO:0000313" key="3">
    <source>
        <dbReference type="EMBL" id="TCO55006.1"/>
    </source>
</evidence>
<feature type="transmembrane region" description="Helical" evidence="2">
    <location>
        <begin position="185"/>
        <end position="207"/>
    </location>
</feature>
<dbReference type="Gene3D" id="1.10.287.1260">
    <property type="match status" value="1"/>
</dbReference>
<feature type="transmembrane region" description="Helical" evidence="2">
    <location>
        <begin position="115"/>
        <end position="139"/>
    </location>
</feature>
<dbReference type="Pfam" id="PF05552">
    <property type="entry name" value="MS_channel_1st_1"/>
    <property type="match status" value="2"/>
</dbReference>
<sequence length="283" mass="29725">MQSTNLAAVDIGAGLTDAWRAIVTFVPKLLAFLVILLIGIIVGRILAKAVAKILERIGFDRVVERGALKQAMARSSYSASDVVAKIVYYAIVLMTLQIAFNVWGPNPVSDLLTAVVAWLPRLIIAIVIVVVAAAIASAVKDLITNTMSGLSYGRAVATIASVFILALGVIAALNQIGVATTVTTPVLIAVLATIGGIAIVGVGGGLMRPMQQRWEQWLDKAEHEIPRMRETMEAHNGEPGRAMARAGAGAMDNQAENSGPPTDQFPAAGNGTTGRPTDEPPKN</sequence>
<feature type="region of interest" description="Disordered" evidence="1">
    <location>
        <begin position="232"/>
        <end position="283"/>
    </location>
</feature>
<comment type="caution">
    <text evidence="3">The sequence shown here is derived from an EMBL/GenBank/DDBJ whole genome shotgun (WGS) entry which is preliminary data.</text>
</comment>
<dbReference type="AlphaFoldDB" id="A0A4R2JDU2"/>
<dbReference type="GO" id="GO:0008381">
    <property type="term" value="F:mechanosensitive monoatomic ion channel activity"/>
    <property type="evidence" value="ECO:0007669"/>
    <property type="project" value="InterPro"/>
</dbReference>
<keyword evidence="2 3" id="KW-0812">Transmembrane</keyword>
<feature type="compositionally biased region" description="Low complexity" evidence="1">
    <location>
        <begin position="240"/>
        <end position="251"/>
    </location>
</feature>
<organism evidence="3 4">
    <name type="scientific">Actinocrispum wychmicini</name>
    <dbReference type="NCBI Taxonomy" id="1213861"/>
    <lineage>
        <taxon>Bacteria</taxon>
        <taxon>Bacillati</taxon>
        <taxon>Actinomycetota</taxon>
        <taxon>Actinomycetes</taxon>
        <taxon>Pseudonocardiales</taxon>
        <taxon>Pseudonocardiaceae</taxon>
        <taxon>Actinocrispum</taxon>
    </lineage>
</organism>
<reference evidence="3 4" key="1">
    <citation type="submission" date="2019-03" db="EMBL/GenBank/DDBJ databases">
        <title>Genomic Encyclopedia of Type Strains, Phase IV (KMG-IV): sequencing the most valuable type-strain genomes for metagenomic binning, comparative biology and taxonomic classification.</title>
        <authorList>
            <person name="Goeker M."/>
        </authorList>
    </citation>
    <scope>NUCLEOTIDE SEQUENCE [LARGE SCALE GENOMIC DNA]</scope>
    <source>
        <strain evidence="3 4">DSM 45934</strain>
    </source>
</reference>
<keyword evidence="2" id="KW-0472">Membrane</keyword>
<proteinExistence type="predicted"/>
<name>A0A4R2JDU2_9PSEU</name>
<evidence type="ECO:0000256" key="2">
    <source>
        <dbReference type="SAM" id="Phobius"/>
    </source>
</evidence>
<dbReference type="Proteomes" id="UP000295680">
    <property type="component" value="Unassembled WGS sequence"/>
</dbReference>
<feature type="transmembrane region" description="Helical" evidence="2">
    <location>
        <begin position="29"/>
        <end position="47"/>
    </location>
</feature>
<dbReference type="OrthoDB" id="5184470at2"/>
<dbReference type="PANTHER" id="PTHR30221">
    <property type="entry name" value="SMALL-CONDUCTANCE MECHANOSENSITIVE CHANNEL"/>
    <property type="match status" value="1"/>
</dbReference>
<dbReference type="EMBL" id="SLWS01000008">
    <property type="protein sequence ID" value="TCO55006.1"/>
    <property type="molecule type" value="Genomic_DNA"/>
</dbReference>
<accession>A0A4R2JDU2</accession>
<evidence type="ECO:0000313" key="4">
    <source>
        <dbReference type="Proteomes" id="UP000295680"/>
    </source>
</evidence>
<gene>
    <name evidence="3" type="ORF">EV192_108294</name>
</gene>